<dbReference type="AlphaFoldDB" id="A0A6J6TJ65"/>
<accession>A0A6J6TJ65</accession>
<evidence type="ECO:0000313" key="2">
    <source>
        <dbReference type="EMBL" id="CAB4746657.1"/>
    </source>
</evidence>
<organism evidence="2">
    <name type="scientific">freshwater metagenome</name>
    <dbReference type="NCBI Taxonomy" id="449393"/>
    <lineage>
        <taxon>unclassified sequences</taxon>
        <taxon>metagenomes</taxon>
        <taxon>ecological metagenomes</taxon>
    </lineage>
</organism>
<evidence type="ECO:0000256" key="1">
    <source>
        <dbReference type="ARBA" id="ARBA00009981"/>
    </source>
</evidence>
<gene>
    <name evidence="2" type="ORF">UFOPK2761_01704</name>
</gene>
<reference evidence="2" key="1">
    <citation type="submission" date="2020-05" db="EMBL/GenBank/DDBJ databases">
        <authorList>
            <person name="Chiriac C."/>
            <person name="Salcher M."/>
            <person name="Ghai R."/>
            <person name="Kavagutti S V."/>
        </authorList>
    </citation>
    <scope>NUCLEOTIDE SEQUENCE</scope>
</reference>
<dbReference type="SUPFAM" id="SSF143120">
    <property type="entry name" value="YefM-like"/>
    <property type="match status" value="1"/>
</dbReference>
<dbReference type="InterPro" id="IPR036165">
    <property type="entry name" value="YefM-like_sf"/>
</dbReference>
<dbReference type="InterPro" id="IPR006442">
    <property type="entry name" value="Antitoxin_Phd/YefM"/>
</dbReference>
<proteinExistence type="inferred from homology"/>
<comment type="similarity">
    <text evidence="1">Belongs to the phD/YefM antitoxin family.</text>
</comment>
<dbReference type="Pfam" id="PF02604">
    <property type="entry name" value="PhdYeFM_antitox"/>
    <property type="match status" value="1"/>
</dbReference>
<name>A0A6J6TJ65_9ZZZZ</name>
<dbReference type="EMBL" id="CAEZYQ010000012">
    <property type="protein sequence ID" value="CAB4746657.1"/>
    <property type="molecule type" value="Genomic_DNA"/>
</dbReference>
<dbReference type="Gene3D" id="3.40.1620.10">
    <property type="entry name" value="YefM-like domain"/>
    <property type="match status" value="1"/>
</dbReference>
<sequence>MASVPVSAARDQLPAVLAQSATEAVTLLRHGRAVAVVVSPQRYEELLQVEEELEDVEAFDEAMAEAGDAIPWEQVKVDLGWL</sequence>
<protein>
    <submittedName>
        <fullName evidence="2">Unannotated protein</fullName>
    </submittedName>
</protein>